<dbReference type="Proteomes" id="UP001143480">
    <property type="component" value="Unassembled WGS sequence"/>
</dbReference>
<evidence type="ECO:0000256" key="2">
    <source>
        <dbReference type="ARBA" id="ARBA00022801"/>
    </source>
</evidence>
<dbReference type="PANTHER" id="PTHR21661">
    <property type="entry name" value="EPOXIDE HYDROLASE 1-RELATED"/>
    <property type="match status" value="1"/>
</dbReference>
<accession>A0A9W6NJT5</accession>
<evidence type="ECO:0000256" key="1">
    <source>
        <dbReference type="ARBA" id="ARBA00010088"/>
    </source>
</evidence>
<evidence type="ECO:0000313" key="5">
    <source>
        <dbReference type="Proteomes" id="UP001143480"/>
    </source>
</evidence>
<proteinExistence type="inferred from homology"/>
<keyword evidence="5" id="KW-1185">Reference proteome</keyword>
<dbReference type="PANTHER" id="PTHR21661:SF35">
    <property type="entry name" value="EPOXIDE HYDROLASE"/>
    <property type="match status" value="1"/>
</dbReference>
<evidence type="ECO:0008006" key="6">
    <source>
        <dbReference type="Google" id="ProtNLM"/>
    </source>
</evidence>
<name>A0A9W6NJT5_9ACTN</name>
<keyword evidence="2" id="KW-0378">Hydrolase</keyword>
<organism evidence="4 5">
    <name type="scientific">Dactylosporangium matsuzakiense</name>
    <dbReference type="NCBI Taxonomy" id="53360"/>
    <lineage>
        <taxon>Bacteria</taxon>
        <taxon>Bacillati</taxon>
        <taxon>Actinomycetota</taxon>
        <taxon>Actinomycetes</taxon>
        <taxon>Micromonosporales</taxon>
        <taxon>Micromonosporaceae</taxon>
        <taxon>Dactylosporangium</taxon>
    </lineage>
</organism>
<dbReference type="Gene3D" id="3.40.50.1820">
    <property type="entry name" value="alpha/beta hydrolase"/>
    <property type="match status" value="1"/>
</dbReference>
<reference evidence="4" key="1">
    <citation type="journal article" date="2014" name="Int. J. Syst. Evol. Microbiol.">
        <title>Complete genome sequence of Corynebacterium casei LMG S-19264T (=DSM 44701T), isolated from a smear-ripened cheese.</title>
        <authorList>
            <consortium name="US DOE Joint Genome Institute (JGI-PGF)"/>
            <person name="Walter F."/>
            <person name="Albersmeier A."/>
            <person name="Kalinowski J."/>
            <person name="Ruckert C."/>
        </authorList>
    </citation>
    <scope>NUCLEOTIDE SEQUENCE</scope>
    <source>
        <strain evidence="4">VKM Ac-1321</strain>
    </source>
</reference>
<dbReference type="SUPFAM" id="SSF53474">
    <property type="entry name" value="alpha/beta-Hydrolases"/>
    <property type="match status" value="1"/>
</dbReference>
<protein>
    <recommendedName>
        <fullName evidence="6">Epoxide hydrolase</fullName>
    </recommendedName>
</protein>
<dbReference type="GO" id="GO:0097176">
    <property type="term" value="P:epoxide metabolic process"/>
    <property type="evidence" value="ECO:0007669"/>
    <property type="project" value="TreeGrafter"/>
</dbReference>
<comment type="caution">
    <text evidence="4">The sequence shown here is derived from an EMBL/GenBank/DDBJ whole genome shotgun (WGS) entry which is preliminary data.</text>
</comment>
<dbReference type="EMBL" id="BSFP01000007">
    <property type="protein sequence ID" value="GLL00250.1"/>
    <property type="molecule type" value="Genomic_DNA"/>
</dbReference>
<comment type="similarity">
    <text evidence="1">Belongs to the peptidase S33 family.</text>
</comment>
<feature type="region of interest" description="Disordered" evidence="3">
    <location>
        <begin position="1"/>
        <end position="30"/>
    </location>
</feature>
<evidence type="ECO:0000313" key="4">
    <source>
        <dbReference type="EMBL" id="GLL00250.1"/>
    </source>
</evidence>
<sequence>MRCRTRPWPTSGAASARPAGPAPRPRPAGLRAWSEEPARIDRDALLDNVTLYWLTGTATSSARLYWESFRQVQAWFTTSTADTVPVPAACTVFPRDLPRPSQRWARRRYPRIVHWGEPAHGGRFAALERPDLWVAEVRAAFRTLR</sequence>
<evidence type="ECO:0000256" key="3">
    <source>
        <dbReference type="SAM" id="MobiDB-lite"/>
    </source>
</evidence>
<gene>
    <name evidence="4" type="ORF">GCM10017581_019900</name>
</gene>
<dbReference type="GO" id="GO:0004301">
    <property type="term" value="F:epoxide hydrolase activity"/>
    <property type="evidence" value="ECO:0007669"/>
    <property type="project" value="TreeGrafter"/>
</dbReference>
<dbReference type="InterPro" id="IPR029058">
    <property type="entry name" value="AB_hydrolase_fold"/>
</dbReference>
<dbReference type="AlphaFoldDB" id="A0A9W6NJT5"/>
<reference evidence="4" key="2">
    <citation type="submission" date="2023-01" db="EMBL/GenBank/DDBJ databases">
        <authorList>
            <person name="Sun Q."/>
            <person name="Evtushenko L."/>
        </authorList>
    </citation>
    <scope>NUCLEOTIDE SEQUENCE</scope>
    <source>
        <strain evidence="4">VKM Ac-1321</strain>
    </source>
</reference>